<feature type="transmembrane region" description="Helical" evidence="1">
    <location>
        <begin position="87"/>
        <end position="107"/>
    </location>
</feature>
<accession>A0AA88LBC4</accession>
<name>A0AA88LBC4_ARTSF</name>
<proteinExistence type="predicted"/>
<keyword evidence="3" id="KW-1185">Reference proteome</keyword>
<gene>
    <name evidence="2" type="ORF">QYM36_005427</name>
</gene>
<organism evidence="2 3">
    <name type="scientific">Artemia franciscana</name>
    <name type="common">Brine shrimp</name>
    <name type="synonym">Artemia sanfranciscana</name>
    <dbReference type="NCBI Taxonomy" id="6661"/>
    <lineage>
        <taxon>Eukaryota</taxon>
        <taxon>Metazoa</taxon>
        <taxon>Ecdysozoa</taxon>
        <taxon>Arthropoda</taxon>
        <taxon>Crustacea</taxon>
        <taxon>Branchiopoda</taxon>
        <taxon>Anostraca</taxon>
        <taxon>Artemiidae</taxon>
        <taxon>Artemia</taxon>
    </lineage>
</organism>
<keyword evidence="1" id="KW-1133">Transmembrane helix</keyword>
<dbReference type="AlphaFoldDB" id="A0AA88LBC4"/>
<protein>
    <submittedName>
        <fullName evidence="2">Uncharacterized protein</fullName>
    </submittedName>
</protein>
<evidence type="ECO:0000313" key="2">
    <source>
        <dbReference type="EMBL" id="KAK2719954.1"/>
    </source>
</evidence>
<dbReference type="EMBL" id="JAVRJZ010000008">
    <property type="protein sequence ID" value="KAK2719954.1"/>
    <property type="molecule type" value="Genomic_DNA"/>
</dbReference>
<evidence type="ECO:0000256" key="1">
    <source>
        <dbReference type="SAM" id="Phobius"/>
    </source>
</evidence>
<sequence length="109" mass="11927">MYFGYGINPASLPIELPRGSSFRLPYDDLSSANKEITSKDLQLATMQAPPPSLIGPNGFVFVTPMPKPAKKKGVQHFFPKDNGLAEGFWAIFSLFTATVSLFMTAVLRS</sequence>
<reference evidence="2" key="1">
    <citation type="submission" date="2023-07" db="EMBL/GenBank/DDBJ databases">
        <title>Chromosome-level genome assembly of Artemia franciscana.</title>
        <authorList>
            <person name="Jo E."/>
        </authorList>
    </citation>
    <scope>NUCLEOTIDE SEQUENCE</scope>
    <source>
        <tissue evidence="2">Whole body</tissue>
    </source>
</reference>
<evidence type="ECO:0000313" key="3">
    <source>
        <dbReference type="Proteomes" id="UP001187531"/>
    </source>
</evidence>
<comment type="caution">
    <text evidence="2">The sequence shown here is derived from an EMBL/GenBank/DDBJ whole genome shotgun (WGS) entry which is preliminary data.</text>
</comment>
<keyword evidence="1" id="KW-0812">Transmembrane</keyword>
<dbReference type="Proteomes" id="UP001187531">
    <property type="component" value="Unassembled WGS sequence"/>
</dbReference>
<keyword evidence="1" id="KW-0472">Membrane</keyword>